<accession>A0A6L9S5U8</accession>
<evidence type="ECO:0000256" key="2">
    <source>
        <dbReference type="ARBA" id="ARBA00007362"/>
    </source>
</evidence>
<evidence type="ECO:0000256" key="4">
    <source>
        <dbReference type="ARBA" id="ARBA00022989"/>
    </source>
</evidence>
<feature type="domain" description="EamA" evidence="7">
    <location>
        <begin position="199"/>
        <end position="331"/>
    </location>
</feature>
<protein>
    <submittedName>
        <fullName evidence="8">EamA family transporter</fullName>
    </submittedName>
</protein>
<evidence type="ECO:0000256" key="1">
    <source>
        <dbReference type="ARBA" id="ARBA00004141"/>
    </source>
</evidence>
<feature type="transmembrane region" description="Helical" evidence="6">
    <location>
        <begin position="113"/>
        <end position="132"/>
    </location>
</feature>
<reference evidence="8 9" key="1">
    <citation type="submission" date="2020-02" db="EMBL/GenBank/DDBJ databases">
        <authorList>
            <person name="Li X.-J."/>
            <person name="Han X.-M."/>
        </authorList>
    </citation>
    <scope>NUCLEOTIDE SEQUENCE [LARGE SCALE GENOMIC DNA]</scope>
    <source>
        <strain evidence="8 9">CCTCC AB 2017055</strain>
    </source>
</reference>
<feature type="transmembrane region" description="Helical" evidence="6">
    <location>
        <begin position="170"/>
        <end position="190"/>
    </location>
</feature>
<feature type="transmembrane region" description="Helical" evidence="6">
    <location>
        <begin position="313"/>
        <end position="331"/>
    </location>
</feature>
<dbReference type="InterPro" id="IPR050638">
    <property type="entry name" value="AA-Vitamin_Transporters"/>
</dbReference>
<name>A0A6L9S5U8_9ACTN</name>
<feature type="transmembrane region" description="Helical" evidence="6">
    <location>
        <begin position="260"/>
        <end position="280"/>
    </location>
</feature>
<dbReference type="GO" id="GO:0016020">
    <property type="term" value="C:membrane"/>
    <property type="evidence" value="ECO:0007669"/>
    <property type="project" value="UniProtKB-SubCell"/>
</dbReference>
<evidence type="ECO:0000313" key="8">
    <source>
        <dbReference type="EMBL" id="NEE00024.1"/>
    </source>
</evidence>
<dbReference type="RefSeq" id="WP_163735000.1">
    <property type="nucleotide sequence ID" value="NZ_JAAGOA010000004.1"/>
</dbReference>
<gene>
    <name evidence="8" type="ORF">G1H10_07555</name>
</gene>
<feature type="domain" description="EamA" evidence="7">
    <location>
        <begin position="49"/>
        <end position="185"/>
    </location>
</feature>
<evidence type="ECO:0000256" key="6">
    <source>
        <dbReference type="SAM" id="Phobius"/>
    </source>
</evidence>
<keyword evidence="5 6" id="KW-0472">Membrane</keyword>
<sequence>MEGISECGAGGSAGADGRAAGYRATPAAGYGTAPAAGYGTAPAAQERGGLPAVVAAGVLWGTGGVAGSALGDVADVGSTTVAGYRLAVGGVLIVGWMLLTGRLRTLRPGRRGVRRLLTVGLITAWYQNWYFAAIELSSVGLATLLTLGAAPIMVVVAESVIAGRRPARRAIVAIAIATSGLALLVGVPGGDSSSSAVAGGLCALASAAGFAAITMLAARPVAGLTALSTVGIAFCAGGAITFALAALAGDVVIVVRAETIALVLYLGLVPTAIAYVSYFVGLHGVTAGTAVLMSLLEPLTAAVLGIVLLGERLGAFGVAGAVLIGTALMVASSPGTSGFNGP</sequence>
<feature type="transmembrane region" description="Helical" evidence="6">
    <location>
        <begin position="50"/>
        <end position="70"/>
    </location>
</feature>
<feature type="transmembrane region" description="Helical" evidence="6">
    <location>
        <begin position="196"/>
        <end position="217"/>
    </location>
</feature>
<comment type="subcellular location">
    <subcellularLocation>
        <location evidence="1">Membrane</location>
        <topology evidence="1">Multi-pass membrane protein</topology>
    </subcellularLocation>
</comment>
<dbReference type="AlphaFoldDB" id="A0A6L9S5U8"/>
<proteinExistence type="inferred from homology"/>
<dbReference type="Pfam" id="PF00892">
    <property type="entry name" value="EamA"/>
    <property type="match status" value="2"/>
</dbReference>
<feature type="transmembrane region" description="Helical" evidence="6">
    <location>
        <begin position="224"/>
        <end position="248"/>
    </location>
</feature>
<dbReference type="PANTHER" id="PTHR32322">
    <property type="entry name" value="INNER MEMBRANE TRANSPORTER"/>
    <property type="match status" value="1"/>
</dbReference>
<feature type="transmembrane region" description="Helical" evidence="6">
    <location>
        <begin position="138"/>
        <end position="158"/>
    </location>
</feature>
<dbReference type="Proteomes" id="UP000475214">
    <property type="component" value="Unassembled WGS sequence"/>
</dbReference>
<dbReference type="SUPFAM" id="SSF103481">
    <property type="entry name" value="Multidrug resistance efflux transporter EmrE"/>
    <property type="match status" value="2"/>
</dbReference>
<keyword evidence="9" id="KW-1185">Reference proteome</keyword>
<evidence type="ECO:0000256" key="5">
    <source>
        <dbReference type="ARBA" id="ARBA00023136"/>
    </source>
</evidence>
<comment type="similarity">
    <text evidence="2">Belongs to the EamA transporter family.</text>
</comment>
<dbReference type="PANTHER" id="PTHR32322:SF2">
    <property type="entry name" value="EAMA DOMAIN-CONTAINING PROTEIN"/>
    <property type="match status" value="1"/>
</dbReference>
<keyword evidence="3 6" id="KW-0812">Transmembrane</keyword>
<evidence type="ECO:0000313" key="9">
    <source>
        <dbReference type="Proteomes" id="UP000475214"/>
    </source>
</evidence>
<dbReference type="InterPro" id="IPR000620">
    <property type="entry name" value="EamA_dom"/>
</dbReference>
<feature type="transmembrane region" description="Helical" evidence="6">
    <location>
        <begin position="287"/>
        <end position="307"/>
    </location>
</feature>
<comment type="caution">
    <text evidence="8">The sequence shown here is derived from an EMBL/GenBank/DDBJ whole genome shotgun (WGS) entry which is preliminary data.</text>
</comment>
<keyword evidence="4 6" id="KW-1133">Transmembrane helix</keyword>
<feature type="transmembrane region" description="Helical" evidence="6">
    <location>
        <begin position="82"/>
        <end position="101"/>
    </location>
</feature>
<evidence type="ECO:0000256" key="3">
    <source>
        <dbReference type="ARBA" id="ARBA00022692"/>
    </source>
</evidence>
<organism evidence="8 9">
    <name type="scientific">Phytoactinopolyspora halotolerans</name>
    <dbReference type="NCBI Taxonomy" id="1981512"/>
    <lineage>
        <taxon>Bacteria</taxon>
        <taxon>Bacillati</taxon>
        <taxon>Actinomycetota</taxon>
        <taxon>Actinomycetes</taxon>
        <taxon>Jiangellales</taxon>
        <taxon>Jiangellaceae</taxon>
        <taxon>Phytoactinopolyspora</taxon>
    </lineage>
</organism>
<evidence type="ECO:0000259" key="7">
    <source>
        <dbReference type="Pfam" id="PF00892"/>
    </source>
</evidence>
<dbReference type="EMBL" id="JAAGOA010000004">
    <property type="protein sequence ID" value="NEE00024.1"/>
    <property type="molecule type" value="Genomic_DNA"/>
</dbReference>
<dbReference type="InterPro" id="IPR037185">
    <property type="entry name" value="EmrE-like"/>
</dbReference>